<keyword evidence="1" id="KW-0472">Membrane</keyword>
<sequence length="62" mass="6811">MKSNISIDMVIIIVIALVILVLAILFGYKIFLGGNMASNQSINFINNSFNNVTNQSIPNIIQ</sequence>
<dbReference type="EMBL" id="QEFP01000005">
    <property type="protein sequence ID" value="PVU68662.1"/>
    <property type="molecule type" value="Genomic_DNA"/>
</dbReference>
<protein>
    <submittedName>
        <fullName evidence="3">Uncharacterized protein</fullName>
    </submittedName>
</protein>
<reference evidence="2" key="3">
    <citation type="submission" date="2017-05" db="EMBL/GenBank/DDBJ databases">
        <authorList>
            <person name="Munson-Mcgee J.H."/>
        </authorList>
    </citation>
    <scope>NUCLEOTIDE SEQUENCE</scope>
    <source>
        <strain evidence="2">SCGC AB-777_F03</strain>
    </source>
</reference>
<dbReference type="Proteomes" id="UP000245509">
    <property type="component" value="Unassembled WGS sequence"/>
</dbReference>
<feature type="transmembrane region" description="Helical" evidence="1">
    <location>
        <begin position="6"/>
        <end position="28"/>
    </location>
</feature>
<accession>A0A2T9WLG5</accession>
<reference evidence="2" key="4">
    <citation type="submission" date="2021-11" db="EMBL/GenBank/DDBJ databases">
        <authorList>
            <person name="Munson-Mcgee J."/>
            <person name="Field E."/>
            <person name="Bateson M."/>
            <person name="Rooney C."/>
            <person name="Stepanauskas R."/>
            <person name="Young M."/>
        </authorList>
    </citation>
    <scope>NUCLEOTIDE SEQUENCE</scope>
    <source>
        <strain evidence="2">SCGC AB-777_F03</strain>
    </source>
</reference>
<dbReference type="AlphaFoldDB" id="A0A2T9WLG5"/>
<comment type="caution">
    <text evidence="3">The sequence shown here is derived from an EMBL/GenBank/DDBJ whole genome shotgun (WGS) entry which is preliminary data.</text>
</comment>
<gene>
    <name evidence="2" type="ORF">DDW03_002195</name>
    <name evidence="3" type="ORF">DDW03_01555</name>
</gene>
<evidence type="ECO:0000313" key="3">
    <source>
        <dbReference type="EMBL" id="PVU68662.1"/>
    </source>
</evidence>
<keyword evidence="1" id="KW-1133">Transmembrane helix</keyword>
<name>A0A2T9WLG5_NANST</name>
<reference evidence="3" key="1">
    <citation type="journal article" date="2015" name="Appl. Environ. Microbiol.">
        <title>Nanoarchaeota, Their Sulfolobales Host, and Nanoarchaeota Virus Distribution across Yellowstone National Park Hot Springs.</title>
        <authorList>
            <person name="Munson-McGee J.H."/>
            <person name="Field E.K."/>
            <person name="Bateson M."/>
            <person name="Rooney C."/>
            <person name="Stepanauskas R."/>
            <person name="Young M.J."/>
        </authorList>
    </citation>
    <scope>NUCLEOTIDE SEQUENCE [LARGE SCALE GENOMIC DNA]</scope>
    <source>
        <strain evidence="3">SCGC AB-777_F03</strain>
    </source>
</reference>
<keyword evidence="1" id="KW-0812">Transmembrane</keyword>
<dbReference type="RefSeq" id="WP_228615430.1">
    <property type="nucleotide sequence ID" value="NZ_QEFP02000014.1"/>
</dbReference>
<reference evidence="3" key="2">
    <citation type="submission" date="2017-05" db="EMBL/GenBank/DDBJ databases">
        <authorList>
            <person name="Song R."/>
            <person name="Chenine A.L."/>
            <person name="Ruprecht R.M."/>
        </authorList>
    </citation>
    <scope>NUCLEOTIDE SEQUENCE</scope>
    <source>
        <strain evidence="3">SCGC AB-777_F03</strain>
    </source>
</reference>
<evidence type="ECO:0000256" key="1">
    <source>
        <dbReference type="SAM" id="Phobius"/>
    </source>
</evidence>
<organism evidence="3">
    <name type="scientific">Nanobsidianus stetteri</name>
    <dbReference type="NCBI Taxonomy" id="1294122"/>
    <lineage>
        <taxon>Archaea</taxon>
        <taxon>Nanobdellota</taxon>
        <taxon>Candidatus Nanoarchaeia</taxon>
        <taxon>Nanoarchaeales</taxon>
        <taxon>Nanopusillaceae</taxon>
        <taxon>Candidatus Nanobsidianus</taxon>
    </lineage>
</organism>
<proteinExistence type="predicted"/>
<evidence type="ECO:0000313" key="2">
    <source>
        <dbReference type="EMBL" id="MCC5447205.1"/>
    </source>
</evidence>
<dbReference type="EMBL" id="QEFP02000014">
    <property type="protein sequence ID" value="MCC5447205.1"/>
    <property type="molecule type" value="Genomic_DNA"/>
</dbReference>